<keyword evidence="3 19" id="KW-0723">Serine/threonine-protein kinase</keyword>
<gene>
    <name evidence="28" type="ORF">LITE_LOCUS37631</name>
</gene>
<keyword evidence="6 22" id="KW-0812">Transmembrane</keyword>
<keyword evidence="29" id="KW-1185">Reference proteome</keyword>
<reference evidence="28" key="1">
    <citation type="submission" date="2022-08" db="EMBL/GenBank/DDBJ databases">
        <authorList>
            <person name="Gutierrez-Valencia J."/>
        </authorList>
    </citation>
    <scope>NUCLEOTIDE SEQUENCE</scope>
</reference>
<dbReference type="EMBL" id="CAMGYJ010000008">
    <property type="protein sequence ID" value="CAI0467938.1"/>
    <property type="molecule type" value="Genomic_DNA"/>
</dbReference>
<dbReference type="Pfam" id="PF08276">
    <property type="entry name" value="PAN_2"/>
    <property type="match status" value="1"/>
</dbReference>
<keyword evidence="4 20" id="KW-0245">EGF-like domain</keyword>
<feature type="domain" description="Bulb-type lectin" evidence="26">
    <location>
        <begin position="20"/>
        <end position="148"/>
    </location>
</feature>
<evidence type="ECO:0000259" key="25">
    <source>
        <dbReference type="PROSITE" id="PS50026"/>
    </source>
</evidence>
<evidence type="ECO:0000256" key="5">
    <source>
        <dbReference type="ARBA" id="ARBA00022679"/>
    </source>
</evidence>
<keyword evidence="8" id="KW-0430">Lectin</keyword>
<dbReference type="SUPFAM" id="SSF51110">
    <property type="entry name" value="alpha-D-mannose-specific plant lectins"/>
    <property type="match status" value="1"/>
</dbReference>
<keyword evidence="15" id="KW-0675">Receptor</keyword>
<dbReference type="PROSITE" id="PS50948">
    <property type="entry name" value="PAN"/>
    <property type="match status" value="1"/>
</dbReference>
<comment type="caution">
    <text evidence="28">The sequence shown here is derived from an EMBL/GenBank/DDBJ whole genome shotgun (WGS) entry which is preliminary data.</text>
</comment>
<evidence type="ECO:0000256" key="2">
    <source>
        <dbReference type="ARBA" id="ARBA00022475"/>
    </source>
</evidence>
<dbReference type="SUPFAM" id="SSF56112">
    <property type="entry name" value="Protein kinase-like (PK-like)"/>
    <property type="match status" value="1"/>
</dbReference>
<keyword evidence="9 19" id="KW-0547">Nucleotide-binding</keyword>
<evidence type="ECO:0000259" key="26">
    <source>
        <dbReference type="PROSITE" id="PS50927"/>
    </source>
</evidence>
<dbReference type="SMART" id="SM00108">
    <property type="entry name" value="B_lectin"/>
    <property type="match status" value="1"/>
</dbReference>
<dbReference type="PROSITE" id="PS00108">
    <property type="entry name" value="PROTEIN_KINASE_ST"/>
    <property type="match status" value="1"/>
</dbReference>
<evidence type="ECO:0000256" key="11">
    <source>
        <dbReference type="ARBA" id="ARBA00022840"/>
    </source>
</evidence>
<dbReference type="CDD" id="cd00054">
    <property type="entry name" value="EGF_CA"/>
    <property type="match status" value="1"/>
</dbReference>
<dbReference type="GO" id="GO:0048544">
    <property type="term" value="P:recognition of pollen"/>
    <property type="evidence" value="ECO:0007669"/>
    <property type="project" value="InterPro"/>
</dbReference>
<dbReference type="Proteomes" id="UP001154282">
    <property type="component" value="Unassembled WGS sequence"/>
</dbReference>
<evidence type="ECO:0000256" key="23">
    <source>
        <dbReference type="SAM" id="SignalP"/>
    </source>
</evidence>
<comment type="catalytic activity">
    <reaction evidence="18 19">
        <text>L-seryl-[protein] + ATP = O-phospho-L-seryl-[protein] + ADP + H(+)</text>
        <dbReference type="Rhea" id="RHEA:17989"/>
        <dbReference type="Rhea" id="RHEA-COMP:9863"/>
        <dbReference type="Rhea" id="RHEA-COMP:11604"/>
        <dbReference type="ChEBI" id="CHEBI:15378"/>
        <dbReference type="ChEBI" id="CHEBI:29999"/>
        <dbReference type="ChEBI" id="CHEBI:30616"/>
        <dbReference type="ChEBI" id="CHEBI:83421"/>
        <dbReference type="ChEBI" id="CHEBI:456216"/>
        <dbReference type="EC" id="2.7.11.1"/>
    </reaction>
</comment>
<dbReference type="InterPro" id="IPR000858">
    <property type="entry name" value="S_locus_glycoprot_dom"/>
</dbReference>
<proteinExistence type="inferred from homology"/>
<dbReference type="GO" id="GO:0005524">
    <property type="term" value="F:ATP binding"/>
    <property type="evidence" value="ECO:0007669"/>
    <property type="project" value="UniProtKB-UniRule"/>
</dbReference>
<comment type="catalytic activity">
    <reaction evidence="17 19">
        <text>L-threonyl-[protein] + ATP = O-phospho-L-threonyl-[protein] + ADP + H(+)</text>
        <dbReference type="Rhea" id="RHEA:46608"/>
        <dbReference type="Rhea" id="RHEA-COMP:11060"/>
        <dbReference type="Rhea" id="RHEA-COMP:11605"/>
        <dbReference type="ChEBI" id="CHEBI:15378"/>
        <dbReference type="ChEBI" id="CHEBI:30013"/>
        <dbReference type="ChEBI" id="CHEBI:30616"/>
        <dbReference type="ChEBI" id="CHEBI:61977"/>
        <dbReference type="ChEBI" id="CHEBI:456216"/>
        <dbReference type="EC" id="2.7.11.1"/>
    </reaction>
</comment>
<dbReference type="Gene3D" id="2.90.10.10">
    <property type="entry name" value="Bulb-type lectin domain"/>
    <property type="match status" value="1"/>
</dbReference>
<comment type="caution">
    <text evidence="20">Lacks conserved residue(s) required for the propagation of feature annotation.</text>
</comment>
<dbReference type="PROSITE" id="PS00107">
    <property type="entry name" value="PROTEIN_KINASE_ATP"/>
    <property type="match status" value="1"/>
</dbReference>
<dbReference type="InterPro" id="IPR036426">
    <property type="entry name" value="Bulb-type_lectin_dom_sf"/>
</dbReference>
<keyword evidence="10 19" id="KW-0418">Kinase</keyword>
<dbReference type="GO" id="GO:0005886">
    <property type="term" value="C:plasma membrane"/>
    <property type="evidence" value="ECO:0007669"/>
    <property type="project" value="UniProtKB-SubCell"/>
</dbReference>
<organism evidence="28 29">
    <name type="scientific">Linum tenue</name>
    <dbReference type="NCBI Taxonomy" id="586396"/>
    <lineage>
        <taxon>Eukaryota</taxon>
        <taxon>Viridiplantae</taxon>
        <taxon>Streptophyta</taxon>
        <taxon>Embryophyta</taxon>
        <taxon>Tracheophyta</taxon>
        <taxon>Spermatophyta</taxon>
        <taxon>Magnoliopsida</taxon>
        <taxon>eudicotyledons</taxon>
        <taxon>Gunneridae</taxon>
        <taxon>Pentapetalae</taxon>
        <taxon>rosids</taxon>
        <taxon>fabids</taxon>
        <taxon>Malpighiales</taxon>
        <taxon>Linaceae</taxon>
        <taxon>Linum</taxon>
    </lineage>
</organism>
<dbReference type="InterPro" id="IPR001245">
    <property type="entry name" value="Ser-Thr/Tyr_kinase_cat_dom"/>
</dbReference>
<keyword evidence="16" id="KW-0325">Glycoprotein</keyword>
<dbReference type="CDD" id="cd14066">
    <property type="entry name" value="STKc_IRAK"/>
    <property type="match status" value="1"/>
</dbReference>
<evidence type="ECO:0000259" key="24">
    <source>
        <dbReference type="PROSITE" id="PS50011"/>
    </source>
</evidence>
<keyword evidence="13 22" id="KW-0472">Membrane</keyword>
<evidence type="ECO:0000313" key="29">
    <source>
        <dbReference type="Proteomes" id="UP001154282"/>
    </source>
</evidence>
<comment type="similarity">
    <text evidence="19">Belongs to the protein kinase superfamily. Ser/Thr protein kinase family.</text>
</comment>
<evidence type="ECO:0000256" key="6">
    <source>
        <dbReference type="ARBA" id="ARBA00022692"/>
    </source>
</evidence>
<evidence type="ECO:0000256" key="20">
    <source>
        <dbReference type="PROSITE-ProRule" id="PRU00076"/>
    </source>
</evidence>
<accession>A0AAV0P9M8</accession>
<dbReference type="CDD" id="cd01098">
    <property type="entry name" value="PAN_AP_plant"/>
    <property type="match status" value="1"/>
</dbReference>
<evidence type="ECO:0000256" key="21">
    <source>
        <dbReference type="PROSITE-ProRule" id="PRU10141"/>
    </source>
</evidence>
<dbReference type="AlphaFoldDB" id="A0AAV0P9M8"/>
<keyword evidence="14" id="KW-1015">Disulfide bond</keyword>
<dbReference type="PIRSF" id="PIRSF000641">
    <property type="entry name" value="SRK"/>
    <property type="match status" value="1"/>
</dbReference>
<evidence type="ECO:0000256" key="17">
    <source>
        <dbReference type="ARBA" id="ARBA00047899"/>
    </source>
</evidence>
<evidence type="ECO:0000256" key="19">
    <source>
        <dbReference type="PIRNR" id="PIRNR000641"/>
    </source>
</evidence>
<dbReference type="InterPro" id="IPR011009">
    <property type="entry name" value="Kinase-like_dom_sf"/>
</dbReference>
<dbReference type="InterPro" id="IPR003609">
    <property type="entry name" value="Pan_app"/>
</dbReference>
<evidence type="ECO:0000256" key="8">
    <source>
        <dbReference type="ARBA" id="ARBA00022734"/>
    </source>
</evidence>
<feature type="binding site" evidence="21">
    <location>
        <position position="553"/>
    </location>
    <ligand>
        <name>ATP</name>
        <dbReference type="ChEBI" id="CHEBI:30616"/>
    </ligand>
</feature>
<dbReference type="PROSITE" id="PS50927">
    <property type="entry name" value="BULB_LECTIN"/>
    <property type="match status" value="1"/>
</dbReference>
<evidence type="ECO:0000256" key="15">
    <source>
        <dbReference type="ARBA" id="ARBA00023170"/>
    </source>
</evidence>
<dbReference type="InterPro" id="IPR024171">
    <property type="entry name" value="SRK-like_kinase"/>
</dbReference>
<evidence type="ECO:0000256" key="18">
    <source>
        <dbReference type="ARBA" id="ARBA00048679"/>
    </source>
</evidence>
<feature type="domain" description="Protein kinase" evidence="24">
    <location>
        <begin position="525"/>
        <end position="811"/>
    </location>
</feature>
<dbReference type="Pfam" id="PF07714">
    <property type="entry name" value="PK_Tyr_Ser-Thr"/>
    <property type="match status" value="1"/>
</dbReference>
<dbReference type="InterPro" id="IPR017441">
    <property type="entry name" value="Protein_kinase_ATP_BS"/>
</dbReference>
<evidence type="ECO:0000256" key="16">
    <source>
        <dbReference type="ARBA" id="ARBA00023180"/>
    </source>
</evidence>
<dbReference type="FunFam" id="1.10.510.10:FF:000060">
    <property type="entry name" value="G-type lectin S-receptor-like serine/threonine-protein kinase"/>
    <property type="match status" value="1"/>
</dbReference>
<feature type="transmembrane region" description="Helical" evidence="22">
    <location>
        <begin position="446"/>
        <end position="466"/>
    </location>
</feature>
<dbReference type="Pfam" id="PF00954">
    <property type="entry name" value="S_locus_glycop"/>
    <property type="match status" value="1"/>
</dbReference>
<evidence type="ECO:0000256" key="12">
    <source>
        <dbReference type="ARBA" id="ARBA00022989"/>
    </source>
</evidence>
<feature type="domain" description="EGF-like" evidence="25">
    <location>
        <begin position="276"/>
        <end position="314"/>
    </location>
</feature>
<evidence type="ECO:0000256" key="4">
    <source>
        <dbReference type="ARBA" id="ARBA00022536"/>
    </source>
</evidence>
<evidence type="ECO:0000256" key="22">
    <source>
        <dbReference type="SAM" id="Phobius"/>
    </source>
</evidence>
<dbReference type="PROSITE" id="PS50026">
    <property type="entry name" value="EGF_3"/>
    <property type="match status" value="1"/>
</dbReference>
<evidence type="ECO:0000256" key="13">
    <source>
        <dbReference type="ARBA" id="ARBA00023136"/>
    </source>
</evidence>
<keyword evidence="7 23" id="KW-0732">Signal</keyword>
<keyword evidence="12 22" id="KW-1133">Transmembrane helix</keyword>
<dbReference type="InterPro" id="IPR000742">
    <property type="entry name" value="EGF"/>
</dbReference>
<dbReference type="GO" id="GO:0004674">
    <property type="term" value="F:protein serine/threonine kinase activity"/>
    <property type="evidence" value="ECO:0007669"/>
    <property type="project" value="UniProtKB-KW"/>
</dbReference>
<keyword evidence="5 19" id="KW-0808">Transferase</keyword>
<dbReference type="SMART" id="SM00473">
    <property type="entry name" value="PAN_AP"/>
    <property type="match status" value="1"/>
</dbReference>
<protein>
    <recommendedName>
        <fullName evidence="19">Receptor-like serine/threonine-protein kinase</fullName>
        <ecNumber evidence="19">2.7.11.1</ecNumber>
    </recommendedName>
</protein>
<evidence type="ECO:0000256" key="9">
    <source>
        <dbReference type="ARBA" id="ARBA00022741"/>
    </source>
</evidence>
<dbReference type="InterPro" id="IPR008271">
    <property type="entry name" value="Ser/Thr_kinase_AS"/>
</dbReference>
<evidence type="ECO:0000256" key="1">
    <source>
        <dbReference type="ARBA" id="ARBA00004251"/>
    </source>
</evidence>
<name>A0AAV0P9M8_9ROSI</name>
<dbReference type="Gene3D" id="3.30.200.20">
    <property type="entry name" value="Phosphorylase Kinase, domain 1"/>
    <property type="match status" value="1"/>
</dbReference>
<evidence type="ECO:0000259" key="27">
    <source>
        <dbReference type="PROSITE" id="PS50948"/>
    </source>
</evidence>
<dbReference type="GO" id="GO:0030246">
    <property type="term" value="F:carbohydrate binding"/>
    <property type="evidence" value="ECO:0007669"/>
    <property type="project" value="UniProtKB-KW"/>
</dbReference>
<evidence type="ECO:0000256" key="7">
    <source>
        <dbReference type="ARBA" id="ARBA00022729"/>
    </source>
</evidence>
<sequence>MGAPFLFFFLFLLRAASASNDTVTPTQPLKDGGVLVSPTGKFALGFFSPGRSANRYLGIWFHQVPQQTVVWVANRDNPIAAGDSGILSIDSTGNLVLHERRDGTKFPIWSTNVSAKLGSSSSRFAQLLDSGNWVLFSENSTVALWQSVDYPTNTLLPGAKLGLDRKSGLDRFLSSWRSEDDPGTGDFSFRVNPRGSPQVFHYRGETPYTRSFPWPWGTYADIFDVSFINNEDEVYFTITVTEDSLLFWEVLDSSGILREKIWRTGYDDWKEYWATPTQKCDSYGRCGANGLCDPSNFNTFECSCLPGYEPKSPTSWRLFDGSGGCVRKSSESETPDGFCGVGEGFVRVQKVKVPDSTRAVWVGKKSGSELSCEDECRKNCSCSAYAEMESAGGNVKGCLLWFGELVDTVYFPVTFQDLYVRVDAAEFANYQGGSNDSFELKLKLSILLPSIGSVLLVVIVLGFCWLRRWRNRTAKKRRIRDLFHPNHGSNHFTDSVVTEEMEGGSVYPELPFFSLNAIRAATDNFSPANKLGRGGFGSVYKGRLPNGQEVAVKRLSENSRQGLEQFRNEVLLIAKLQHRNLVKLYGCCIEEEEQMLIYEYLPNRSLDLFLFDRKGGTLLDWMRRFNIIVRIARGILYLHQDSRFRIIHRDLKTSNILLDAELNPKISDFGMAMILEANQVQWQTTSIGGTYGYMSPEYAVFGKFSEKSDVFSFGVILLEMITGEKISRIYQDEENSNLITHVWMKWKEDRALEIVDPSMEEGSYDTQEVLRCIQIGLLCVEENVEDRPNMLTTVLMLSSAMPLPLPKQPSFASTGCSIIPKVTGGSCSLNDVTLTGLVTR</sequence>
<dbReference type="FunFam" id="3.30.200.20:FF:000330">
    <property type="entry name" value="G-type lectin S-receptor-like serine/threonine-protein kinase At4g03230"/>
    <property type="match status" value="1"/>
</dbReference>
<feature type="chain" id="PRO_5043886054" description="Receptor-like serine/threonine-protein kinase" evidence="23">
    <location>
        <begin position="19"/>
        <end position="840"/>
    </location>
</feature>
<evidence type="ECO:0000313" key="28">
    <source>
        <dbReference type="EMBL" id="CAI0467938.1"/>
    </source>
</evidence>
<dbReference type="CDD" id="cd00028">
    <property type="entry name" value="B_lectin"/>
    <property type="match status" value="1"/>
</dbReference>
<dbReference type="SMART" id="SM00220">
    <property type="entry name" value="S_TKc"/>
    <property type="match status" value="1"/>
</dbReference>
<dbReference type="EC" id="2.7.11.1" evidence="19"/>
<dbReference type="InterPro" id="IPR000719">
    <property type="entry name" value="Prot_kinase_dom"/>
</dbReference>
<evidence type="ECO:0000256" key="14">
    <source>
        <dbReference type="ARBA" id="ARBA00023157"/>
    </source>
</evidence>
<dbReference type="InterPro" id="IPR001480">
    <property type="entry name" value="Bulb-type_lectin_dom"/>
</dbReference>
<evidence type="ECO:0000256" key="10">
    <source>
        <dbReference type="ARBA" id="ARBA00022777"/>
    </source>
</evidence>
<feature type="signal peptide" evidence="23">
    <location>
        <begin position="1"/>
        <end position="18"/>
    </location>
</feature>
<dbReference type="PROSITE" id="PS50011">
    <property type="entry name" value="PROTEIN_KINASE_DOM"/>
    <property type="match status" value="1"/>
</dbReference>
<keyword evidence="11 19" id="KW-0067">ATP-binding</keyword>
<comment type="subcellular location">
    <subcellularLocation>
        <location evidence="1">Cell membrane</location>
        <topology evidence="1">Single-pass type I membrane protein</topology>
    </subcellularLocation>
</comment>
<dbReference type="Pfam" id="PF01453">
    <property type="entry name" value="B_lectin"/>
    <property type="match status" value="1"/>
</dbReference>
<evidence type="ECO:0000256" key="3">
    <source>
        <dbReference type="ARBA" id="ARBA00022527"/>
    </source>
</evidence>
<keyword evidence="2" id="KW-1003">Cell membrane</keyword>
<dbReference type="FunFam" id="2.90.10.10:FF:000005">
    <property type="entry name" value="G-type lectin S-receptor-like serine/threonine-protein kinase"/>
    <property type="match status" value="1"/>
</dbReference>
<feature type="domain" description="Apple" evidence="27">
    <location>
        <begin position="339"/>
        <end position="424"/>
    </location>
</feature>
<dbReference type="PANTHER" id="PTHR27002:SF839">
    <property type="entry name" value="NON-SPECIFIC SERINE_THREONINE PROTEIN KINASE"/>
    <property type="match status" value="1"/>
</dbReference>
<dbReference type="PANTHER" id="PTHR27002">
    <property type="entry name" value="RECEPTOR-LIKE SERINE/THREONINE-PROTEIN KINASE SD1-8"/>
    <property type="match status" value="1"/>
</dbReference>
<dbReference type="Gene3D" id="1.10.510.10">
    <property type="entry name" value="Transferase(Phosphotransferase) domain 1"/>
    <property type="match status" value="1"/>
</dbReference>